<sequence>MNSSKLRIKMKMALTDQEAANIHIYTFKNTLEFNSLSINTSSHQNPSQKQKHGRRRLKTCKKKGGRVTETRPTEKWPTKSIAHITGNRVRTAVNRRQKREDRPLEHTNKKSKPEAHESIVEGQKLGQQALKRENMEEGEGQKKARPTEQDKPMREIEPTGRERQSIDAAGQTTDPRYQLATTSVFALQVKPTGLQSLRYPQRVSDKLNRAPLVMKGCLICFLDPL</sequence>
<organism evidence="2 3">
    <name type="scientific">Panagrellus redivivus</name>
    <name type="common">Microworm</name>
    <dbReference type="NCBI Taxonomy" id="6233"/>
    <lineage>
        <taxon>Eukaryota</taxon>
        <taxon>Metazoa</taxon>
        <taxon>Ecdysozoa</taxon>
        <taxon>Nematoda</taxon>
        <taxon>Chromadorea</taxon>
        <taxon>Rhabditida</taxon>
        <taxon>Tylenchina</taxon>
        <taxon>Panagrolaimomorpha</taxon>
        <taxon>Panagrolaimoidea</taxon>
        <taxon>Panagrolaimidae</taxon>
        <taxon>Panagrellus</taxon>
    </lineage>
</organism>
<reference evidence="2" key="1">
    <citation type="journal article" date="2013" name="Genetics">
        <title>The draft genome and transcriptome of Panagrellus redivivus are shaped by the harsh demands of a free-living lifestyle.</title>
        <authorList>
            <person name="Srinivasan J."/>
            <person name="Dillman A.R."/>
            <person name="Macchietto M.G."/>
            <person name="Heikkinen L."/>
            <person name="Lakso M."/>
            <person name="Fracchia K.M."/>
            <person name="Antoshechkin I."/>
            <person name="Mortazavi A."/>
            <person name="Wong G."/>
            <person name="Sternberg P.W."/>
        </authorList>
    </citation>
    <scope>NUCLEOTIDE SEQUENCE [LARGE SCALE GENOMIC DNA]</scope>
    <source>
        <strain evidence="2">MT8872</strain>
    </source>
</reference>
<accession>A0A7E4V6L5</accession>
<reference evidence="3" key="2">
    <citation type="submission" date="2020-10" db="UniProtKB">
        <authorList>
            <consortium name="WormBaseParasite"/>
        </authorList>
    </citation>
    <scope>IDENTIFICATION</scope>
</reference>
<feature type="compositionally biased region" description="Polar residues" evidence="1">
    <location>
        <begin position="38"/>
        <end position="48"/>
    </location>
</feature>
<feature type="compositionally biased region" description="Basic residues" evidence="1">
    <location>
        <begin position="49"/>
        <end position="65"/>
    </location>
</feature>
<evidence type="ECO:0000256" key="1">
    <source>
        <dbReference type="SAM" id="MobiDB-lite"/>
    </source>
</evidence>
<feature type="region of interest" description="Disordered" evidence="1">
    <location>
        <begin position="38"/>
        <end position="174"/>
    </location>
</feature>
<proteinExistence type="predicted"/>
<evidence type="ECO:0000313" key="3">
    <source>
        <dbReference type="WBParaSite" id="Pan_g17227.t1"/>
    </source>
</evidence>
<keyword evidence="2" id="KW-1185">Reference proteome</keyword>
<name>A0A7E4V6L5_PANRE</name>
<feature type="compositionally biased region" description="Basic and acidic residues" evidence="1">
    <location>
        <begin position="130"/>
        <end position="165"/>
    </location>
</feature>
<dbReference type="WBParaSite" id="Pan_g17227.t1">
    <property type="protein sequence ID" value="Pan_g17227.t1"/>
    <property type="gene ID" value="Pan_g17227"/>
</dbReference>
<evidence type="ECO:0000313" key="2">
    <source>
        <dbReference type="Proteomes" id="UP000492821"/>
    </source>
</evidence>
<dbReference type="AlphaFoldDB" id="A0A7E4V6L5"/>
<feature type="compositionally biased region" description="Basic and acidic residues" evidence="1">
    <location>
        <begin position="66"/>
        <end position="77"/>
    </location>
</feature>
<dbReference type="Proteomes" id="UP000492821">
    <property type="component" value="Unassembled WGS sequence"/>
</dbReference>
<protein>
    <submittedName>
        <fullName evidence="3">Ovule protein</fullName>
    </submittedName>
</protein>
<feature type="compositionally biased region" description="Basic and acidic residues" evidence="1">
    <location>
        <begin position="98"/>
        <end position="119"/>
    </location>
</feature>